<dbReference type="RefSeq" id="WP_145073034.1">
    <property type="nucleotide sequence ID" value="NZ_CP036298.1"/>
</dbReference>
<keyword evidence="1" id="KW-1133">Transmembrane helix</keyword>
<gene>
    <name evidence="2" type="ORF">Q31a_03510</name>
</gene>
<name>A0A518G0D8_9BACT</name>
<keyword evidence="3" id="KW-1185">Reference proteome</keyword>
<dbReference type="Proteomes" id="UP000318017">
    <property type="component" value="Chromosome"/>
</dbReference>
<dbReference type="AlphaFoldDB" id="A0A518G0D8"/>
<evidence type="ECO:0000313" key="3">
    <source>
        <dbReference type="Proteomes" id="UP000318017"/>
    </source>
</evidence>
<accession>A0A518G0D8</accession>
<protein>
    <submittedName>
        <fullName evidence="2">Uncharacterized protein</fullName>
    </submittedName>
</protein>
<feature type="transmembrane region" description="Helical" evidence="1">
    <location>
        <begin position="32"/>
        <end position="49"/>
    </location>
</feature>
<keyword evidence="1" id="KW-0472">Membrane</keyword>
<dbReference type="EMBL" id="CP036298">
    <property type="protein sequence ID" value="QDV22072.1"/>
    <property type="molecule type" value="Genomic_DNA"/>
</dbReference>
<feature type="transmembrane region" description="Helical" evidence="1">
    <location>
        <begin position="61"/>
        <end position="83"/>
    </location>
</feature>
<keyword evidence="1" id="KW-0812">Transmembrane</keyword>
<dbReference type="KEGG" id="ahel:Q31a_03510"/>
<proteinExistence type="predicted"/>
<evidence type="ECO:0000256" key="1">
    <source>
        <dbReference type="SAM" id="Phobius"/>
    </source>
</evidence>
<evidence type="ECO:0000313" key="2">
    <source>
        <dbReference type="EMBL" id="QDV22072.1"/>
    </source>
</evidence>
<sequence>MPDSKHQPADSDEPDDTLETFSFQAVWQTAELWAWLAIFAMPILYWISGEAVSRDQAMIRWVMIVATVVLATISTIMRLRAYFALR</sequence>
<organism evidence="2 3">
    <name type="scientific">Aureliella helgolandensis</name>
    <dbReference type="NCBI Taxonomy" id="2527968"/>
    <lineage>
        <taxon>Bacteria</taxon>
        <taxon>Pseudomonadati</taxon>
        <taxon>Planctomycetota</taxon>
        <taxon>Planctomycetia</taxon>
        <taxon>Pirellulales</taxon>
        <taxon>Pirellulaceae</taxon>
        <taxon>Aureliella</taxon>
    </lineage>
</organism>
<reference evidence="2 3" key="1">
    <citation type="submission" date="2019-02" db="EMBL/GenBank/DDBJ databases">
        <title>Deep-cultivation of Planctomycetes and their phenomic and genomic characterization uncovers novel biology.</title>
        <authorList>
            <person name="Wiegand S."/>
            <person name="Jogler M."/>
            <person name="Boedeker C."/>
            <person name="Pinto D."/>
            <person name="Vollmers J."/>
            <person name="Rivas-Marin E."/>
            <person name="Kohn T."/>
            <person name="Peeters S.H."/>
            <person name="Heuer A."/>
            <person name="Rast P."/>
            <person name="Oberbeckmann S."/>
            <person name="Bunk B."/>
            <person name="Jeske O."/>
            <person name="Meyerdierks A."/>
            <person name="Storesund J.E."/>
            <person name="Kallscheuer N."/>
            <person name="Luecker S."/>
            <person name="Lage O.M."/>
            <person name="Pohl T."/>
            <person name="Merkel B.J."/>
            <person name="Hornburger P."/>
            <person name="Mueller R.-W."/>
            <person name="Bruemmer F."/>
            <person name="Labrenz M."/>
            <person name="Spormann A.M."/>
            <person name="Op den Camp H."/>
            <person name="Overmann J."/>
            <person name="Amann R."/>
            <person name="Jetten M.S.M."/>
            <person name="Mascher T."/>
            <person name="Medema M.H."/>
            <person name="Devos D.P."/>
            <person name="Kaster A.-K."/>
            <person name="Ovreas L."/>
            <person name="Rohde M."/>
            <person name="Galperin M.Y."/>
            <person name="Jogler C."/>
        </authorList>
    </citation>
    <scope>NUCLEOTIDE SEQUENCE [LARGE SCALE GENOMIC DNA]</scope>
    <source>
        <strain evidence="2 3">Q31a</strain>
    </source>
</reference>